<dbReference type="EMBL" id="CP117167">
    <property type="protein sequence ID" value="WCT14043.1"/>
    <property type="molecule type" value="Genomic_DNA"/>
</dbReference>
<evidence type="ECO:0000313" key="4">
    <source>
        <dbReference type="Proteomes" id="UP001216139"/>
    </source>
</evidence>
<evidence type="ECO:0000313" key="3">
    <source>
        <dbReference type="EMBL" id="WCT14043.1"/>
    </source>
</evidence>
<evidence type="ECO:0000256" key="1">
    <source>
        <dbReference type="SAM" id="MobiDB-lite"/>
    </source>
</evidence>
<dbReference type="InterPro" id="IPR029032">
    <property type="entry name" value="AhpD-like"/>
</dbReference>
<protein>
    <submittedName>
        <fullName evidence="3">Peroxidase-related enzyme</fullName>
    </submittedName>
</protein>
<evidence type="ECO:0000259" key="2">
    <source>
        <dbReference type="Pfam" id="PF02627"/>
    </source>
</evidence>
<organism evidence="3 4">
    <name type="scientific">Mucilaginibacter jinjuensis</name>
    <dbReference type="NCBI Taxonomy" id="1176721"/>
    <lineage>
        <taxon>Bacteria</taxon>
        <taxon>Pseudomonadati</taxon>
        <taxon>Bacteroidota</taxon>
        <taxon>Sphingobacteriia</taxon>
        <taxon>Sphingobacteriales</taxon>
        <taxon>Sphingobacteriaceae</taxon>
        <taxon>Mucilaginibacter</taxon>
    </lineage>
</organism>
<feature type="domain" description="Carboxymuconolactone decarboxylase-like" evidence="2">
    <location>
        <begin position="27"/>
        <end position="106"/>
    </location>
</feature>
<keyword evidence="3" id="KW-0575">Peroxidase</keyword>
<proteinExistence type="predicted"/>
<dbReference type="NCBIfam" id="TIGR01926">
    <property type="entry name" value="peroxid_rel"/>
    <property type="match status" value="1"/>
</dbReference>
<dbReference type="SUPFAM" id="SSF69118">
    <property type="entry name" value="AhpD-like"/>
    <property type="match status" value="1"/>
</dbReference>
<dbReference type="InterPro" id="IPR003779">
    <property type="entry name" value="CMD-like"/>
</dbReference>
<dbReference type="GO" id="GO:0004601">
    <property type="term" value="F:peroxidase activity"/>
    <property type="evidence" value="ECO:0007669"/>
    <property type="project" value="UniProtKB-KW"/>
</dbReference>
<dbReference type="Gene3D" id="1.20.1290.10">
    <property type="entry name" value="AhpD-like"/>
    <property type="match status" value="1"/>
</dbReference>
<sequence length="193" mass="20827">MPHINLPAGSPGIRSLFMFRPETAGPLNLLAQTLLHNPHPTLSAGERELIATYVSSLNNCKYCSTIHGAIAKHQLGNDGQTVKQVVADMETAPVSDKLKALLRIAAKVQSGGKNVTEADVAQAREQGATDIEIHDTVLIAAAFCMYNRYVDGLATFQPDDEELYDQMGAQRAREGYHSGPLKLKKDGEVAEAS</sequence>
<dbReference type="PANTHER" id="PTHR35446:SF2">
    <property type="entry name" value="CARBOXYMUCONOLACTONE DECARBOXYLASE-LIKE DOMAIN-CONTAINING PROTEIN"/>
    <property type="match status" value="1"/>
</dbReference>
<feature type="region of interest" description="Disordered" evidence="1">
    <location>
        <begin position="169"/>
        <end position="193"/>
    </location>
</feature>
<dbReference type="Pfam" id="PF02627">
    <property type="entry name" value="CMD"/>
    <property type="match status" value="1"/>
</dbReference>
<dbReference type="Proteomes" id="UP001216139">
    <property type="component" value="Chromosome"/>
</dbReference>
<feature type="compositionally biased region" description="Basic and acidic residues" evidence="1">
    <location>
        <begin position="183"/>
        <end position="193"/>
    </location>
</feature>
<keyword evidence="3" id="KW-0560">Oxidoreductase</keyword>
<reference evidence="3 4" key="1">
    <citation type="submission" date="2023-02" db="EMBL/GenBank/DDBJ databases">
        <title>Genome sequence of Mucilaginibacter jinjuensis strain KACC 16571.</title>
        <authorList>
            <person name="Kim S."/>
            <person name="Heo J."/>
            <person name="Kwon S.-W."/>
        </authorList>
    </citation>
    <scope>NUCLEOTIDE SEQUENCE [LARGE SCALE GENOMIC DNA]</scope>
    <source>
        <strain evidence="3 4">KACC 16571</strain>
    </source>
</reference>
<accession>A0ABY7TCI4</accession>
<dbReference type="RefSeq" id="WP_273632346.1">
    <property type="nucleotide sequence ID" value="NZ_CP117167.1"/>
</dbReference>
<dbReference type="PANTHER" id="PTHR35446">
    <property type="entry name" value="SI:CH211-175M2.5"/>
    <property type="match status" value="1"/>
</dbReference>
<name>A0ABY7TCI4_9SPHI</name>
<gene>
    <name evidence="3" type="ORF">PQO05_08860</name>
</gene>
<keyword evidence="4" id="KW-1185">Reference proteome</keyword>
<dbReference type="InterPro" id="IPR010195">
    <property type="entry name" value="Uncharacterised_peroxidase-rel"/>
</dbReference>